<dbReference type="EMBL" id="CAJOBC010001292">
    <property type="protein sequence ID" value="CAF3669634.1"/>
    <property type="molecule type" value="Genomic_DNA"/>
</dbReference>
<dbReference type="Proteomes" id="UP000663829">
    <property type="component" value="Unassembled WGS sequence"/>
</dbReference>
<comment type="similarity">
    <text evidence="1">Belongs to the cornifelin family.</text>
</comment>
<dbReference type="PANTHER" id="PTHR15907">
    <property type="entry name" value="DUF614 FAMILY PROTEIN-RELATED"/>
    <property type="match status" value="1"/>
</dbReference>
<name>A0A813YGD2_9BILA</name>
<gene>
    <name evidence="2" type="ORF">GPM918_LOCUS7764</name>
    <name evidence="3" type="ORF">SRO942_LOCUS7764</name>
</gene>
<dbReference type="Proteomes" id="UP000681722">
    <property type="component" value="Unassembled WGS sequence"/>
</dbReference>
<reference evidence="2" key="1">
    <citation type="submission" date="2021-02" db="EMBL/GenBank/DDBJ databases">
        <authorList>
            <person name="Nowell W R."/>
        </authorList>
    </citation>
    <scope>NUCLEOTIDE SEQUENCE</scope>
</reference>
<comment type="caution">
    <text evidence="2">The sequence shown here is derived from an EMBL/GenBank/DDBJ whole genome shotgun (WGS) entry which is preliminary data.</text>
</comment>
<sequence length="203" mass="23100">MNPSRGRYDNRKIITQHGQYHNVWEFENEWYSGLCKCKPAKRCCFAWFCYPCFMCKVAKQNGEEQWLGCCPCSLFGLRTKLRTARRIKGSLVGDCCVSSFCKCCTALQLANELESQGLFACFCCPIYACTILKRAEEHPCSYCLAPMALGQLRTKIRTTYNIKGSLLEDCCVTTCCLCECSMIQMDRELDHQGFTPKSKVALT</sequence>
<accession>A0A813YGD2</accession>
<organism evidence="2 4">
    <name type="scientific">Didymodactylos carnosus</name>
    <dbReference type="NCBI Taxonomy" id="1234261"/>
    <lineage>
        <taxon>Eukaryota</taxon>
        <taxon>Metazoa</taxon>
        <taxon>Spiralia</taxon>
        <taxon>Gnathifera</taxon>
        <taxon>Rotifera</taxon>
        <taxon>Eurotatoria</taxon>
        <taxon>Bdelloidea</taxon>
        <taxon>Philodinida</taxon>
        <taxon>Philodinidae</taxon>
        <taxon>Didymodactylos</taxon>
    </lineage>
</organism>
<evidence type="ECO:0000256" key="1">
    <source>
        <dbReference type="ARBA" id="ARBA00009024"/>
    </source>
</evidence>
<dbReference type="Pfam" id="PF04749">
    <property type="entry name" value="PLAC8"/>
    <property type="match status" value="1"/>
</dbReference>
<dbReference type="AlphaFoldDB" id="A0A813YGD2"/>
<evidence type="ECO:0000313" key="3">
    <source>
        <dbReference type="EMBL" id="CAF3669634.1"/>
    </source>
</evidence>
<evidence type="ECO:0000313" key="2">
    <source>
        <dbReference type="EMBL" id="CAF0884047.1"/>
    </source>
</evidence>
<dbReference type="OrthoDB" id="1045822at2759"/>
<evidence type="ECO:0000313" key="4">
    <source>
        <dbReference type="Proteomes" id="UP000663829"/>
    </source>
</evidence>
<protein>
    <submittedName>
        <fullName evidence="2">Uncharacterized protein</fullName>
    </submittedName>
</protein>
<dbReference type="EMBL" id="CAJNOQ010001292">
    <property type="protein sequence ID" value="CAF0884047.1"/>
    <property type="molecule type" value="Genomic_DNA"/>
</dbReference>
<keyword evidence="4" id="KW-1185">Reference proteome</keyword>
<dbReference type="InterPro" id="IPR006461">
    <property type="entry name" value="PLAC_motif_containing"/>
</dbReference>
<proteinExistence type="inferred from homology"/>